<keyword evidence="2" id="KW-0560">Oxidoreductase</keyword>
<keyword evidence="3" id="KW-1185">Reference proteome</keyword>
<proteinExistence type="predicted"/>
<dbReference type="PROSITE" id="PS51725">
    <property type="entry name" value="ABM"/>
    <property type="match status" value="1"/>
</dbReference>
<dbReference type="OrthoDB" id="4304335at2"/>
<protein>
    <submittedName>
        <fullName evidence="2">Antibiotic biosynthesis monooxygenase</fullName>
    </submittedName>
</protein>
<evidence type="ECO:0000313" key="3">
    <source>
        <dbReference type="Proteomes" id="UP000256269"/>
    </source>
</evidence>
<dbReference type="InterPro" id="IPR011008">
    <property type="entry name" value="Dimeric_a/b-barrel"/>
</dbReference>
<dbReference type="GO" id="GO:0004497">
    <property type="term" value="F:monooxygenase activity"/>
    <property type="evidence" value="ECO:0007669"/>
    <property type="project" value="UniProtKB-KW"/>
</dbReference>
<organism evidence="2 3">
    <name type="scientific">Kutzneria buriramensis</name>
    <dbReference type="NCBI Taxonomy" id="1045776"/>
    <lineage>
        <taxon>Bacteria</taxon>
        <taxon>Bacillati</taxon>
        <taxon>Actinomycetota</taxon>
        <taxon>Actinomycetes</taxon>
        <taxon>Pseudonocardiales</taxon>
        <taxon>Pseudonocardiaceae</taxon>
        <taxon>Kutzneria</taxon>
    </lineage>
</organism>
<evidence type="ECO:0000313" key="2">
    <source>
        <dbReference type="EMBL" id="REH38092.1"/>
    </source>
</evidence>
<feature type="domain" description="ABM" evidence="1">
    <location>
        <begin position="3"/>
        <end position="96"/>
    </location>
</feature>
<comment type="caution">
    <text evidence="2">The sequence shown here is derived from an EMBL/GenBank/DDBJ whole genome shotgun (WGS) entry which is preliminary data.</text>
</comment>
<dbReference type="EMBL" id="QUNO01000014">
    <property type="protein sequence ID" value="REH38092.1"/>
    <property type="molecule type" value="Genomic_DNA"/>
</dbReference>
<reference evidence="2 3" key="1">
    <citation type="submission" date="2018-08" db="EMBL/GenBank/DDBJ databases">
        <title>Genomic Encyclopedia of Archaeal and Bacterial Type Strains, Phase II (KMG-II): from individual species to whole genera.</title>
        <authorList>
            <person name="Goeker M."/>
        </authorList>
    </citation>
    <scope>NUCLEOTIDE SEQUENCE [LARGE SCALE GENOMIC DNA]</scope>
    <source>
        <strain evidence="2 3">DSM 45791</strain>
    </source>
</reference>
<dbReference type="Gene3D" id="3.30.70.100">
    <property type="match status" value="1"/>
</dbReference>
<dbReference type="Proteomes" id="UP000256269">
    <property type="component" value="Unassembled WGS sequence"/>
</dbReference>
<dbReference type="AlphaFoldDB" id="A0A3E0H6J4"/>
<dbReference type="Pfam" id="PF03992">
    <property type="entry name" value="ABM"/>
    <property type="match status" value="1"/>
</dbReference>
<name>A0A3E0H6J4_9PSEU</name>
<sequence>MAVRMTLTMQVGTADAAEFITRFQPAADYAAGVPGCLGQAITARDLAGDVTEFVITSDWTDRESFHRFETSEEQDRVTAPLAALRRSARMELAEIGAQQ</sequence>
<evidence type="ECO:0000259" key="1">
    <source>
        <dbReference type="PROSITE" id="PS51725"/>
    </source>
</evidence>
<accession>A0A3E0H6J4</accession>
<dbReference type="RefSeq" id="WP_116178958.1">
    <property type="nucleotide sequence ID" value="NZ_CP144375.1"/>
</dbReference>
<keyword evidence="2" id="KW-0503">Monooxygenase</keyword>
<dbReference type="SUPFAM" id="SSF54909">
    <property type="entry name" value="Dimeric alpha+beta barrel"/>
    <property type="match status" value="1"/>
</dbReference>
<dbReference type="InterPro" id="IPR007138">
    <property type="entry name" value="ABM_dom"/>
</dbReference>
<gene>
    <name evidence="2" type="ORF">BCF44_114117</name>
</gene>